<dbReference type="Proteomes" id="UP001155586">
    <property type="component" value="Unassembled WGS sequence"/>
</dbReference>
<dbReference type="AlphaFoldDB" id="A0A9X3HUF5"/>
<name>A0A9X3HUF5_9VIBR</name>
<reference evidence="1" key="1">
    <citation type="submission" date="2022-02" db="EMBL/GenBank/DDBJ databases">
        <title>Vibrio sp. nov., a new bacterium isolated from Bohai sea, China.</title>
        <authorList>
            <person name="Yuan Y."/>
        </authorList>
    </citation>
    <scope>NUCLEOTIDE SEQUENCE</scope>
    <source>
        <strain evidence="1">DBSS07</strain>
    </source>
</reference>
<comment type="caution">
    <text evidence="1">The sequence shown here is derived from an EMBL/GenBank/DDBJ whole genome shotgun (WGS) entry which is preliminary data.</text>
</comment>
<organism evidence="1 2">
    <name type="scientific">Vibrio paucivorans</name>
    <dbReference type="NCBI Taxonomy" id="2829489"/>
    <lineage>
        <taxon>Bacteria</taxon>
        <taxon>Pseudomonadati</taxon>
        <taxon>Pseudomonadota</taxon>
        <taxon>Gammaproteobacteria</taxon>
        <taxon>Vibrionales</taxon>
        <taxon>Vibrionaceae</taxon>
        <taxon>Vibrio</taxon>
    </lineage>
</organism>
<evidence type="ECO:0000313" key="1">
    <source>
        <dbReference type="EMBL" id="MCW8336805.1"/>
    </source>
</evidence>
<protein>
    <submittedName>
        <fullName evidence="1">Lipase</fullName>
    </submittedName>
</protein>
<feature type="non-terminal residue" evidence="1">
    <location>
        <position position="64"/>
    </location>
</feature>
<dbReference type="EMBL" id="JAKRRX010000469">
    <property type="protein sequence ID" value="MCW8336805.1"/>
    <property type="molecule type" value="Genomic_DNA"/>
</dbReference>
<accession>A0A9X3HUF5</accession>
<proteinExistence type="predicted"/>
<evidence type="ECO:0000313" key="2">
    <source>
        <dbReference type="Proteomes" id="UP001155586"/>
    </source>
</evidence>
<keyword evidence="2" id="KW-1185">Reference proteome</keyword>
<gene>
    <name evidence="1" type="ORF">MD483_23700</name>
</gene>
<sequence length="64" mass="7758">MKTLKRYQYEKYAVLCNLAYQRTLKQTHYGFSPTGQRIIRNRLGQTFIRILWNEHNDEVIVVIK</sequence>